<dbReference type="GO" id="GO:0008641">
    <property type="term" value="F:ubiquitin-like modifier activating enzyme activity"/>
    <property type="evidence" value="ECO:0007669"/>
    <property type="project" value="InterPro"/>
</dbReference>
<organism evidence="2 3">
    <name type="scientific">Aerococcus christensenii</name>
    <dbReference type="NCBI Taxonomy" id="87541"/>
    <lineage>
        <taxon>Bacteria</taxon>
        <taxon>Bacillati</taxon>
        <taxon>Bacillota</taxon>
        <taxon>Bacilli</taxon>
        <taxon>Lactobacillales</taxon>
        <taxon>Aerococcaceae</taxon>
        <taxon>Aerococcus</taxon>
    </lineage>
</organism>
<dbReference type="NCBIfam" id="NF006395">
    <property type="entry name" value="PRK08644.1"/>
    <property type="match status" value="1"/>
</dbReference>
<dbReference type="NCBIfam" id="TIGR02354">
    <property type="entry name" value="thiF_fam2"/>
    <property type="match status" value="1"/>
</dbReference>
<dbReference type="RefSeq" id="WP_197415358.1">
    <property type="nucleotide sequence ID" value="NZ_CP014159.1"/>
</dbReference>
<dbReference type="SUPFAM" id="SSF69572">
    <property type="entry name" value="Activating enzymes of the ubiquitin-like proteins"/>
    <property type="match status" value="1"/>
</dbReference>
<dbReference type="InterPro" id="IPR012729">
    <property type="entry name" value="ThiF_fam2"/>
</dbReference>
<dbReference type="GO" id="GO:0061504">
    <property type="term" value="P:cyclic threonylcarbamoyladenosine biosynthetic process"/>
    <property type="evidence" value="ECO:0007669"/>
    <property type="project" value="TreeGrafter"/>
</dbReference>
<name>A0A133Y355_9LACT</name>
<dbReference type="Pfam" id="PF00899">
    <property type="entry name" value="ThiF"/>
    <property type="match status" value="1"/>
</dbReference>
<dbReference type="STRING" id="87541.AWM71_00515"/>
<dbReference type="GO" id="GO:0061503">
    <property type="term" value="F:tRNA threonylcarbamoyladenosine dehydratase"/>
    <property type="evidence" value="ECO:0007669"/>
    <property type="project" value="TreeGrafter"/>
</dbReference>
<dbReference type="InterPro" id="IPR000594">
    <property type="entry name" value="ThiF_NAD_FAD-bd"/>
</dbReference>
<evidence type="ECO:0000259" key="1">
    <source>
        <dbReference type="Pfam" id="PF00899"/>
    </source>
</evidence>
<dbReference type="Gene3D" id="3.40.50.720">
    <property type="entry name" value="NAD(P)-binding Rossmann-like Domain"/>
    <property type="match status" value="1"/>
</dbReference>
<dbReference type="PANTHER" id="PTHR43267:SF3">
    <property type="entry name" value="THIF PROTEIN"/>
    <property type="match status" value="1"/>
</dbReference>
<gene>
    <name evidence="2" type="ORF">HMPREF3187_00485</name>
</gene>
<dbReference type="AlphaFoldDB" id="A0A133Y355"/>
<feature type="domain" description="THIF-type NAD/FAD binding fold" evidence="1">
    <location>
        <begin position="25"/>
        <end position="203"/>
    </location>
</feature>
<dbReference type="PATRIC" id="fig|87541.4.peg.488"/>
<dbReference type="InterPro" id="IPR045886">
    <property type="entry name" value="ThiF/MoeB/HesA"/>
</dbReference>
<sequence length="210" mass="23870">MEMTDEKLRSCILKRQDSKISAEFQKETVTIFGCGGLGSNVAMMLARAGVGRLILYDYDAIEYSNLNRQNYTFQEVGASKVFTCKARLENTIPYVQVEAHSQKVTQENLEDICQNSRLFIEAFDDREAKRLLLDYFMEHEDKFLITASGLSGLGRLEDVQVKYLHNICLIGDYKTSVEEGLYLPYVSLIASLEALEALKWIKNGGYYGNE</sequence>
<accession>A0A133Y355</accession>
<reference evidence="2 3" key="1">
    <citation type="submission" date="2016-01" db="EMBL/GenBank/DDBJ databases">
        <authorList>
            <person name="Oliw E.H."/>
        </authorList>
    </citation>
    <scope>NUCLEOTIDE SEQUENCE [LARGE SCALE GENOMIC DNA]</scope>
    <source>
        <strain evidence="2 3">KA00635</strain>
    </source>
</reference>
<dbReference type="EMBL" id="LSCQ01000022">
    <property type="protein sequence ID" value="KXB37628.1"/>
    <property type="molecule type" value="Genomic_DNA"/>
</dbReference>
<proteinExistence type="predicted"/>
<comment type="caution">
    <text evidence="2">The sequence shown here is derived from an EMBL/GenBank/DDBJ whole genome shotgun (WGS) entry which is preliminary data.</text>
</comment>
<dbReference type="Proteomes" id="UP000070422">
    <property type="component" value="Unassembled WGS sequence"/>
</dbReference>
<dbReference type="PANTHER" id="PTHR43267">
    <property type="entry name" value="TRNA THREONYLCARBAMOYLADENOSINE DEHYDRATASE"/>
    <property type="match status" value="1"/>
</dbReference>
<evidence type="ECO:0000313" key="2">
    <source>
        <dbReference type="EMBL" id="KXB37628.1"/>
    </source>
</evidence>
<evidence type="ECO:0000313" key="3">
    <source>
        <dbReference type="Proteomes" id="UP000070422"/>
    </source>
</evidence>
<dbReference type="InterPro" id="IPR035985">
    <property type="entry name" value="Ubiquitin-activating_enz"/>
</dbReference>
<protein>
    <submittedName>
        <fullName evidence="2">Thiamine biosynthesis protein ThiF</fullName>
    </submittedName>
</protein>